<gene>
    <name evidence="2" type="ORF">PVAP13_4KG374801</name>
</gene>
<sequence length="289" mass="31282">MPPIGRSEFCVVDAVGRFFDCGGARHATSRFVPGSCAQMDGVSSTDSTRVSSTLHVAAGHTHTVSGSGGISPWRRRRALACPAGQPWQPLDRPAPPPLPAAAPSRPDSETRIRQGRCVSRVGHRIHIRYGYVWDMAGIRIHSVSRIPSYLGWKLTNGNVSAQSTRYGPAQLADSPTRRPDRPPTGDQPPPSLATRSPRDGDEELHPASNNEPPHPTTVTKSCAWRWGGRAAAAGDGENELRPPRFAAGEGGARERHRPAPLDRKSRPPVGPPRPPEMGRTSRSRRRWGG</sequence>
<reference evidence="2" key="1">
    <citation type="submission" date="2020-05" db="EMBL/GenBank/DDBJ databases">
        <title>WGS assembly of Panicum virgatum.</title>
        <authorList>
            <person name="Lovell J.T."/>
            <person name="Jenkins J."/>
            <person name="Shu S."/>
            <person name="Juenger T.E."/>
            <person name="Schmutz J."/>
        </authorList>
    </citation>
    <scope>NUCLEOTIDE SEQUENCE</scope>
    <source>
        <strain evidence="2">AP13</strain>
    </source>
</reference>
<dbReference type="Proteomes" id="UP000823388">
    <property type="component" value="Chromosome 4K"/>
</dbReference>
<evidence type="ECO:0000313" key="2">
    <source>
        <dbReference type="EMBL" id="KAG2614170.1"/>
    </source>
</evidence>
<feature type="region of interest" description="Disordered" evidence="1">
    <location>
        <begin position="161"/>
        <end position="289"/>
    </location>
</feature>
<proteinExistence type="predicted"/>
<evidence type="ECO:0000313" key="3">
    <source>
        <dbReference type="Proteomes" id="UP000823388"/>
    </source>
</evidence>
<name>A0A8T0TTP8_PANVG</name>
<dbReference type="EMBL" id="CM029043">
    <property type="protein sequence ID" value="KAG2614170.1"/>
    <property type="molecule type" value="Genomic_DNA"/>
</dbReference>
<dbReference type="AlphaFoldDB" id="A0A8T0TTP8"/>
<feature type="region of interest" description="Disordered" evidence="1">
    <location>
        <begin position="85"/>
        <end position="114"/>
    </location>
</feature>
<accession>A0A8T0TTP8</accession>
<protein>
    <submittedName>
        <fullName evidence="2">Uncharacterized protein</fullName>
    </submittedName>
</protein>
<feature type="compositionally biased region" description="Low complexity" evidence="1">
    <location>
        <begin position="223"/>
        <end position="234"/>
    </location>
</feature>
<keyword evidence="3" id="KW-1185">Reference proteome</keyword>
<organism evidence="2 3">
    <name type="scientific">Panicum virgatum</name>
    <name type="common">Blackwell switchgrass</name>
    <dbReference type="NCBI Taxonomy" id="38727"/>
    <lineage>
        <taxon>Eukaryota</taxon>
        <taxon>Viridiplantae</taxon>
        <taxon>Streptophyta</taxon>
        <taxon>Embryophyta</taxon>
        <taxon>Tracheophyta</taxon>
        <taxon>Spermatophyta</taxon>
        <taxon>Magnoliopsida</taxon>
        <taxon>Liliopsida</taxon>
        <taxon>Poales</taxon>
        <taxon>Poaceae</taxon>
        <taxon>PACMAD clade</taxon>
        <taxon>Panicoideae</taxon>
        <taxon>Panicodae</taxon>
        <taxon>Paniceae</taxon>
        <taxon>Panicinae</taxon>
        <taxon>Panicum</taxon>
        <taxon>Panicum sect. Hiantes</taxon>
    </lineage>
</organism>
<evidence type="ECO:0000256" key="1">
    <source>
        <dbReference type="SAM" id="MobiDB-lite"/>
    </source>
</evidence>
<comment type="caution">
    <text evidence="2">The sequence shown here is derived from an EMBL/GenBank/DDBJ whole genome shotgun (WGS) entry which is preliminary data.</text>
</comment>
<feature type="compositionally biased region" description="Polar residues" evidence="1">
    <location>
        <begin position="207"/>
        <end position="220"/>
    </location>
</feature>
<feature type="compositionally biased region" description="Basic and acidic residues" evidence="1">
    <location>
        <begin position="251"/>
        <end position="265"/>
    </location>
</feature>
<feature type="compositionally biased region" description="Basic and acidic residues" evidence="1">
    <location>
        <begin position="196"/>
        <end position="205"/>
    </location>
</feature>